<dbReference type="Pfam" id="PF13018">
    <property type="entry name" value="ESPR"/>
    <property type="match status" value="1"/>
</dbReference>
<dbReference type="HOGENOM" id="CLU_581062_0_0_6"/>
<evidence type="ECO:0000313" key="3">
    <source>
        <dbReference type="Proteomes" id="UP000027987"/>
    </source>
</evidence>
<dbReference type="AlphaFoldDB" id="A0A075JWS0"/>
<dbReference type="InterPro" id="IPR024973">
    <property type="entry name" value="ESPR"/>
</dbReference>
<dbReference type="KEGG" id="dja:HY57_04450"/>
<name>A0A075JWS0_9GAMM</name>
<accession>A0A075JWS0</accession>
<evidence type="ECO:0000259" key="1">
    <source>
        <dbReference type="Pfam" id="PF13018"/>
    </source>
</evidence>
<reference evidence="2 3" key="1">
    <citation type="submission" date="2014-07" db="EMBL/GenBank/DDBJ databases">
        <title>Complete Genome Sequence of Dyella japonica Strain A8 Isolated from Malaysian Tropical Soil.</title>
        <authorList>
            <person name="Hui R.K.H."/>
            <person name="Chen J.-W."/>
            <person name="Chan K.-G."/>
            <person name="Leung F.C.C."/>
        </authorList>
    </citation>
    <scope>NUCLEOTIDE SEQUENCE [LARGE SCALE GENOMIC DNA]</scope>
    <source>
        <strain evidence="2 3">A8</strain>
    </source>
</reference>
<feature type="domain" description="ESPR" evidence="1">
    <location>
        <begin position="1"/>
        <end position="31"/>
    </location>
</feature>
<gene>
    <name evidence="2" type="ORF">HY57_04450</name>
</gene>
<dbReference type="STRING" id="1217721.HY57_04450"/>
<dbReference type="RefSeq" id="WP_038579362.1">
    <property type="nucleotide sequence ID" value="NZ_CP008884.1"/>
</dbReference>
<proteinExistence type="predicted"/>
<dbReference type="EMBL" id="CP008884">
    <property type="protein sequence ID" value="AIF46566.1"/>
    <property type="molecule type" value="Genomic_DNA"/>
</dbReference>
<keyword evidence="3" id="KW-1185">Reference proteome</keyword>
<dbReference type="Proteomes" id="UP000027987">
    <property type="component" value="Chromosome"/>
</dbReference>
<sequence>MNRIYQLVWSESRRAWVPASELSTQRHRVARQVGFLPSARAFLMTGLALCALAYHQASHAQSADDAKLNDLMGLASKYDHPSSSSGAPIAASIGAQPVFNRVAVTLPGGEAASSSVPVMPRKSTVAGVRARAGVPIVPTSQQMGSGVALPADLGSRVGAISGGANVAALGQGVVSAVLPSTNDAVDRNRSVVLATHANATSSLVDNNAPAVLGADGLVHGGTPAIPVASGIAVPPVNATVGARATVLASQGDLVDAHAHVGVAVPVLSSTPLVNTNVNLHVGGQVLSSLQPVLSSVTSGTGAGNLGGVLGSNGLVSSLPATVDGVNHTVNAVVGGVTAGTPLAGVTGTVLPPVESTLHNVATTLAGASAGSGSGLGGLGGVLGSNGLVSSLPATVDGVNHTVNAVVGGITAGTPLAGVTGTVLPPVESTLHNVATTLAARPLVRAVAWVAWAACWVRTVSFPRCPLRWMA</sequence>
<organism evidence="2 3">
    <name type="scientific">Dyella japonica A8</name>
    <dbReference type="NCBI Taxonomy" id="1217721"/>
    <lineage>
        <taxon>Bacteria</taxon>
        <taxon>Pseudomonadati</taxon>
        <taxon>Pseudomonadota</taxon>
        <taxon>Gammaproteobacteria</taxon>
        <taxon>Lysobacterales</taxon>
        <taxon>Rhodanobacteraceae</taxon>
        <taxon>Dyella</taxon>
    </lineage>
</organism>
<protein>
    <recommendedName>
        <fullName evidence="1">ESPR domain-containing protein</fullName>
    </recommendedName>
</protein>
<evidence type="ECO:0000313" key="2">
    <source>
        <dbReference type="EMBL" id="AIF46566.1"/>
    </source>
</evidence>